<dbReference type="AlphaFoldDB" id="A0A6A5ZF98"/>
<dbReference type="InterPro" id="IPR036322">
    <property type="entry name" value="WD40_repeat_dom_sf"/>
</dbReference>
<dbReference type="Pfam" id="PF00400">
    <property type="entry name" value="WD40"/>
    <property type="match status" value="2"/>
</dbReference>
<evidence type="ECO:0000313" key="6">
    <source>
        <dbReference type="Proteomes" id="UP000799770"/>
    </source>
</evidence>
<protein>
    <submittedName>
        <fullName evidence="5">WD40-repeat-containing domain protein</fullName>
    </submittedName>
</protein>
<gene>
    <name evidence="5" type="ORF">BDV96DRAFT_644253</name>
</gene>
<evidence type="ECO:0000256" key="1">
    <source>
        <dbReference type="ARBA" id="ARBA00022574"/>
    </source>
</evidence>
<organism evidence="5 6">
    <name type="scientific">Lophiotrema nucula</name>
    <dbReference type="NCBI Taxonomy" id="690887"/>
    <lineage>
        <taxon>Eukaryota</taxon>
        <taxon>Fungi</taxon>
        <taxon>Dikarya</taxon>
        <taxon>Ascomycota</taxon>
        <taxon>Pezizomycotina</taxon>
        <taxon>Dothideomycetes</taxon>
        <taxon>Pleosporomycetidae</taxon>
        <taxon>Pleosporales</taxon>
        <taxon>Lophiotremataceae</taxon>
        <taxon>Lophiotrema</taxon>
    </lineage>
</organism>
<evidence type="ECO:0000313" key="5">
    <source>
        <dbReference type="EMBL" id="KAF2117916.1"/>
    </source>
</evidence>
<dbReference type="PROSITE" id="PS50082">
    <property type="entry name" value="WD_REPEATS_2"/>
    <property type="match status" value="1"/>
</dbReference>
<feature type="chain" id="PRO_5025633916" evidence="4">
    <location>
        <begin position="27"/>
        <end position="429"/>
    </location>
</feature>
<dbReference type="SMART" id="SM00320">
    <property type="entry name" value="WD40"/>
    <property type="match status" value="3"/>
</dbReference>
<dbReference type="SUPFAM" id="SSF50978">
    <property type="entry name" value="WD40 repeat-like"/>
    <property type="match status" value="1"/>
</dbReference>
<dbReference type="Gene3D" id="2.130.10.10">
    <property type="entry name" value="YVTN repeat-like/Quinoprotein amine dehydrogenase"/>
    <property type="match status" value="1"/>
</dbReference>
<dbReference type="EMBL" id="ML977318">
    <property type="protein sequence ID" value="KAF2117916.1"/>
    <property type="molecule type" value="Genomic_DNA"/>
</dbReference>
<dbReference type="PROSITE" id="PS50294">
    <property type="entry name" value="WD_REPEATS_REGION"/>
    <property type="match status" value="1"/>
</dbReference>
<keyword evidence="4" id="KW-0732">Signal</keyword>
<keyword evidence="6" id="KW-1185">Reference proteome</keyword>
<feature type="repeat" description="WD" evidence="3">
    <location>
        <begin position="218"/>
        <end position="259"/>
    </location>
</feature>
<name>A0A6A5ZF98_9PLEO</name>
<evidence type="ECO:0000256" key="4">
    <source>
        <dbReference type="SAM" id="SignalP"/>
    </source>
</evidence>
<reference evidence="5" key="1">
    <citation type="journal article" date="2020" name="Stud. Mycol.">
        <title>101 Dothideomycetes genomes: a test case for predicting lifestyles and emergence of pathogens.</title>
        <authorList>
            <person name="Haridas S."/>
            <person name="Albert R."/>
            <person name="Binder M."/>
            <person name="Bloem J."/>
            <person name="Labutti K."/>
            <person name="Salamov A."/>
            <person name="Andreopoulos B."/>
            <person name="Baker S."/>
            <person name="Barry K."/>
            <person name="Bills G."/>
            <person name="Bluhm B."/>
            <person name="Cannon C."/>
            <person name="Castanera R."/>
            <person name="Culley D."/>
            <person name="Daum C."/>
            <person name="Ezra D."/>
            <person name="Gonzalez J."/>
            <person name="Henrissat B."/>
            <person name="Kuo A."/>
            <person name="Liang C."/>
            <person name="Lipzen A."/>
            <person name="Lutzoni F."/>
            <person name="Magnuson J."/>
            <person name="Mondo S."/>
            <person name="Nolan M."/>
            <person name="Ohm R."/>
            <person name="Pangilinan J."/>
            <person name="Park H.-J."/>
            <person name="Ramirez L."/>
            <person name="Alfaro M."/>
            <person name="Sun H."/>
            <person name="Tritt A."/>
            <person name="Yoshinaga Y."/>
            <person name="Zwiers L.-H."/>
            <person name="Turgeon B."/>
            <person name="Goodwin S."/>
            <person name="Spatafora J."/>
            <person name="Crous P."/>
            <person name="Grigoriev I."/>
        </authorList>
    </citation>
    <scope>NUCLEOTIDE SEQUENCE</scope>
    <source>
        <strain evidence="5">CBS 627.86</strain>
    </source>
</reference>
<feature type="signal peptide" evidence="4">
    <location>
        <begin position="1"/>
        <end position="26"/>
    </location>
</feature>
<evidence type="ECO:0000256" key="3">
    <source>
        <dbReference type="PROSITE-ProRule" id="PRU00221"/>
    </source>
</evidence>
<evidence type="ECO:0000256" key="2">
    <source>
        <dbReference type="ARBA" id="ARBA00022737"/>
    </source>
</evidence>
<proteinExistence type="predicted"/>
<dbReference type="InterPro" id="IPR001680">
    <property type="entry name" value="WD40_rpt"/>
</dbReference>
<dbReference type="InterPro" id="IPR050349">
    <property type="entry name" value="WD_LIS1/nudF_dynein_reg"/>
</dbReference>
<dbReference type="PANTHER" id="PTHR44129">
    <property type="entry name" value="WD REPEAT-CONTAINING PROTEIN POP1"/>
    <property type="match status" value="1"/>
</dbReference>
<dbReference type="Proteomes" id="UP000799770">
    <property type="component" value="Unassembled WGS sequence"/>
</dbReference>
<sequence length="429" mass="47778">MRPNTVILSTLAFLPVAITALAPSRAWVPPIRAVAAPAIPTPTLTSDFKKGNVSAQWAPGHPLQWGTEEKKYVFPDSFYFAALSGDERYVAIVNNTNIQVLSFPDFTLISTPTYPFRGDQVSAEIFRVAPNGQYDLLVAATKYSNDIATRDRVFQIRLSGNGTQIGDAIERAGQLTTFETTYSGFTTPFSPINRRFLVKDGANVTAYDLDDVTYNLTLSGHTDSLMSAVFSPDGKYVATAAWDGYGKLWDATTGKLIHDFGPFTGQQNWLARFSPDGTQVIISVGGRAHVMIWKVEDLTAEPAVLGPYQDWVRTIEYSPDGKYLATGEYGYIRIYKTSDWSVVQTWEAEDRDQWEIYQLAWLDGGKRLTYRALHGVEVYDFETNLKYRWGPGDFDHSNSGTDSTWLVKSKGWIGGVKGDLSIGLWKYPS</sequence>
<dbReference type="OrthoDB" id="1367865at2759"/>
<keyword evidence="2" id="KW-0677">Repeat</keyword>
<dbReference type="InterPro" id="IPR015943">
    <property type="entry name" value="WD40/YVTN_repeat-like_dom_sf"/>
</dbReference>
<accession>A0A6A5ZF98</accession>
<keyword evidence="1 3" id="KW-0853">WD repeat</keyword>